<evidence type="ECO:0000313" key="2">
    <source>
        <dbReference type="Proteomes" id="UP001500751"/>
    </source>
</evidence>
<keyword evidence="2" id="KW-1185">Reference proteome</keyword>
<sequence>MRELNELTEVADPAWPELLTMIEACATPVTAPAADPGESRRGLLQLQVTARSMLGAVTLNCGGLVLDHGWVRVYGGGSGRDGALPSLARVNGFPEEFDPGWRPSSGLVVGHDVLGGVFALNGGDPAAEGRPGDPGQMTYFAPDSLEWEALGVGHSAWIQWLLAGNVAEFYSHLRWDGWQEEVAAAGPTQGITVYPYLWSKEAQEDLKATARRAVPMGEVLGMSMDFARQFGTMDPGFLGKV</sequence>
<reference evidence="1 2" key="1">
    <citation type="journal article" date="2019" name="Int. J. Syst. Evol. Microbiol.">
        <title>The Global Catalogue of Microorganisms (GCM) 10K type strain sequencing project: providing services to taxonomists for standard genome sequencing and annotation.</title>
        <authorList>
            <consortium name="The Broad Institute Genomics Platform"/>
            <consortium name="The Broad Institute Genome Sequencing Center for Infectious Disease"/>
            <person name="Wu L."/>
            <person name="Ma J."/>
        </authorList>
    </citation>
    <scope>NUCLEOTIDE SEQUENCE [LARGE SCALE GENOMIC DNA]</scope>
    <source>
        <strain evidence="1 2">JCM 16014</strain>
    </source>
</reference>
<dbReference type="Pfam" id="PF10946">
    <property type="entry name" value="DUF2625"/>
    <property type="match status" value="1"/>
</dbReference>
<protein>
    <submittedName>
        <fullName evidence="1">DUF2625 domain-containing protein</fullName>
    </submittedName>
</protein>
<dbReference type="EMBL" id="BAAAQN010000005">
    <property type="protein sequence ID" value="GAA2017586.1"/>
    <property type="molecule type" value="Genomic_DNA"/>
</dbReference>
<dbReference type="Proteomes" id="UP001500751">
    <property type="component" value="Unassembled WGS sequence"/>
</dbReference>
<dbReference type="RefSeq" id="WP_344664465.1">
    <property type="nucleotide sequence ID" value="NZ_BAAAQN010000005.1"/>
</dbReference>
<proteinExistence type="predicted"/>
<organism evidence="1 2">
    <name type="scientific">Catenulispora yoronensis</name>
    <dbReference type="NCBI Taxonomy" id="450799"/>
    <lineage>
        <taxon>Bacteria</taxon>
        <taxon>Bacillati</taxon>
        <taxon>Actinomycetota</taxon>
        <taxon>Actinomycetes</taxon>
        <taxon>Catenulisporales</taxon>
        <taxon>Catenulisporaceae</taxon>
        <taxon>Catenulispora</taxon>
    </lineage>
</organism>
<name>A0ABN2TS39_9ACTN</name>
<dbReference type="InterPro" id="IPR021239">
    <property type="entry name" value="DUF2625"/>
</dbReference>
<accession>A0ABN2TS39</accession>
<comment type="caution">
    <text evidence="1">The sequence shown here is derived from an EMBL/GenBank/DDBJ whole genome shotgun (WGS) entry which is preliminary data.</text>
</comment>
<evidence type="ECO:0000313" key="1">
    <source>
        <dbReference type="EMBL" id="GAA2017586.1"/>
    </source>
</evidence>
<gene>
    <name evidence="1" type="ORF">GCM10009839_11800</name>
</gene>
<dbReference type="NCBIfam" id="NF008496">
    <property type="entry name" value="PRK11408.1-3"/>
    <property type="match status" value="1"/>
</dbReference>